<evidence type="ECO:0000313" key="3">
    <source>
        <dbReference type="Proteomes" id="UP000605676"/>
    </source>
</evidence>
<dbReference type="RefSeq" id="WP_200464988.1">
    <property type="nucleotide sequence ID" value="NZ_JAENRR010000021.1"/>
</dbReference>
<dbReference type="CDD" id="cd00158">
    <property type="entry name" value="RHOD"/>
    <property type="match status" value="1"/>
</dbReference>
<dbReference type="InterPro" id="IPR050229">
    <property type="entry name" value="GlpE_sulfurtransferase"/>
</dbReference>
<dbReference type="EMBL" id="JAENRR010000021">
    <property type="protein sequence ID" value="MBK3517758.1"/>
    <property type="molecule type" value="Genomic_DNA"/>
</dbReference>
<dbReference type="InterPro" id="IPR001763">
    <property type="entry name" value="Rhodanese-like_dom"/>
</dbReference>
<dbReference type="PANTHER" id="PTHR43031">
    <property type="entry name" value="FAD-DEPENDENT OXIDOREDUCTASE"/>
    <property type="match status" value="1"/>
</dbReference>
<evidence type="ECO:0000313" key="2">
    <source>
        <dbReference type="EMBL" id="MBK3517758.1"/>
    </source>
</evidence>
<feature type="domain" description="Rhodanese" evidence="1">
    <location>
        <begin position="19"/>
        <end position="105"/>
    </location>
</feature>
<comment type="caution">
    <text evidence="2">The sequence shown here is derived from an EMBL/GenBank/DDBJ whole genome shotgun (WGS) entry which is preliminary data.</text>
</comment>
<keyword evidence="3" id="KW-1185">Reference proteome</keyword>
<dbReference type="SUPFAM" id="SSF52821">
    <property type="entry name" value="Rhodanese/Cell cycle control phosphatase"/>
    <property type="match status" value="1"/>
</dbReference>
<evidence type="ECO:0000259" key="1">
    <source>
        <dbReference type="PROSITE" id="PS50206"/>
    </source>
</evidence>
<dbReference type="PANTHER" id="PTHR43031:SF6">
    <property type="entry name" value="THIOSULFATE SULFURTRANSFERASE GLPE"/>
    <property type="match status" value="1"/>
</dbReference>
<dbReference type="Gene3D" id="3.40.250.10">
    <property type="entry name" value="Rhodanese-like domain"/>
    <property type="match status" value="1"/>
</dbReference>
<organism evidence="2 3">
    <name type="scientific">Carboxylicivirga marina</name>
    <dbReference type="NCBI Taxonomy" id="2800988"/>
    <lineage>
        <taxon>Bacteria</taxon>
        <taxon>Pseudomonadati</taxon>
        <taxon>Bacteroidota</taxon>
        <taxon>Bacteroidia</taxon>
        <taxon>Marinilabiliales</taxon>
        <taxon>Marinilabiliaceae</taxon>
        <taxon>Carboxylicivirga</taxon>
    </lineage>
</organism>
<name>A0ABS1HJA6_9BACT</name>
<dbReference type="Pfam" id="PF00581">
    <property type="entry name" value="Rhodanese"/>
    <property type="match status" value="1"/>
</dbReference>
<sequence length="105" mass="11485">MGLLDLLFGKRKQEVLEAIERGAKIVDVRTAQEFKYGNVDGSLNIPVDSLNASNIKKLKKLNAPLIVCCASGMRSASAKGILLQNGLEEVHNAGAWHKLNRWVNS</sequence>
<dbReference type="PROSITE" id="PS50206">
    <property type="entry name" value="RHODANESE_3"/>
    <property type="match status" value="1"/>
</dbReference>
<proteinExistence type="predicted"/>
<reference evidence="2 3" key="1">
    <citation type="submission" date="2021-01" db="EMBL/GenBank/DDBJ databases">
        <title>Carboxyliciviraga sp.nov., isolated from coastal sediments.</title>
        <authorList>
            <person name="Lu D."/>
            <person name="Zhang T."/>
        </authorList>
    </citation>
    <scope>NUCLEOTIDE SEQUENCE [LARGE SCALE GENOMIC DNA]</scope>
    <source>
        <strain evidence="2 3">N1Y132</strain>
    </source>
</reference>
<accession>A0ABS1HJA6</accession>
<gene>
    <name evidence="2" type="ORF">JIV24_10485</name>
</gene>
<dbReference type="InterPro" id="IPR036873">
    <property type="entry name" value="Rhodanese-like_dom_sf"/>
</dbReference>
<dbReference type="Proteomes" id="UP000605676">
    <property type="component" value="Unassembled WGS sequence"/>
</dbReference>
<dbReference type="SMART" id="SM00450">
    <property type="entry name" value="RHOD"/>
    <property type="match status" value="1"/>
</dbReference>
<protein>
    <submittedName>
        <fullName evidence="2">Rhodanese-like domain-containing protein</fullName>
    </submittedName>
</protein>